<feature type="transmembrane region" description="Helical" evidence="1">
    <location>
        <begin position="36"/>
        <end position="54"/>
    </location>
</feature>
<feature type="transmembrane region" description="Helical" evidence="1">
    <location>
        <begin position="99"/>
        <end position="122"/>
    </location>
</feature>
<feature type="transmembrane region" description="Helical" evidence="1">
    <location>
        <begin position="66"/>
        <end position="87"/>
    </location>
</feature>
<dbReference type="EMBL" id="FNOU01000023">
    <property type="protein sequence ID" value="SDY27196.1"/>
    <property type="molecule type" value="Genomic_DNA"/>
</dbReference>
<dbReference type="RefSeq" id="WP_090246642.1">
    <property type="nucleotide sequence ID" value="NZ_FNOU01000023.1"/>
</dbReference>
<name>A0A1H3IHA9_EUBBA</name>
<proteinExistence type="predicted"/>
<reference evidence="3" key="1">
    <citation type="submission" date="2016-10" db="EMBL/GenBank/DDBJ databases">
        <authorList>
            <person name="Varghese N."/>
            <person name="Submissions S."/>
        </authorList>
    </citation>
    <scope>NUCLEOTIDE SEQUENCE [LARGE SCALE GENOMIC DNA]</scope>
    <source>
        <strain evidence="3">VPI 5359</strain>
    </source>
</reference>
<evidence type="ECO:0000256" key="1">
    <source>
        <dbReference type="SAM" id="Phobius"/>
    </source>
</evidence>
<dbReference type="STRING" id="1528.SAMN04488579_12324"/>
<protein>
    <submittedName>
        <fullName evidence="2">Uncharacterized protein</fullName>
    </submittedName>
</protein>
<keyword evidence="3" id="KW-1185">Reference proteome</keyword>
<evidence type="ECO:0000313" key="3">
    <source>
        <dbReference type="Proteomes" id="UP000199652"/>
    </source>
</evidence>
<keyword evidence="1" id="KW-0812">Transmembrane</keyword>
<sequence length="172" mass="19428">MIILISGSTVAIIMEVILLMLLPVEAVHTVVNVVRFILIISTVLSCVFTLGNILDDYPEDYTISKIFRGLLCILITIMAAIVVYAILSDLATVETPLWIVIQSIMSVGFIIPISVPALFLIIDLQDYSLKEECFSTILRFIASGIYIYLMYRFFGFHYIAVFKPILQFLHLQ</sequence>
<keyword evidence="1" id="KW-0472">Membrane</keyword>
<dbReference type="AlphaFoldDB" id="A0A1H3IHA9"/>
<accession>A0A1H3IHA9</accession>
<feature type="transmembrane region" description="Helical" evidence="1">
    <location>
        <begin position="134"/>
        <end position="154"/>
    </location>
</feature>
<evidence type="ECO:0000313" key="2">
    <source>
        <dbReference type="EMBL" id="SDY27196.1"/>
    </source>
</evidence>
<keyword evidence="1" id="KW-1133">Transmembrane helix</keyword>
<dbReference type="Proteomes" id="UP000199652">
    <property type="component" value="Unassembled WGS sequence"/>
</dbReference>
<organism evidence="2 3">
    <name type="scientific">Eubacterium barkeri</name>
    <name type="common">Clostridium barkeri</name>
    <dbReference type="NCBI Taxonomy" id="1528"/>
    <lineage>
        <taxon>Bacteria</taxon>
        <taxon>Bacillati</taxon>
        <taxon>Bacillota</taxon>
        <taxon>Clostridia</taxon>
        <taxon>Eubacteriales</taxon>
        <taxon>Eubacteriaceae</taxon>
        <taxon>Eubacterium</taxon>
    </lineage>
</organism>
<gene>
    <name evidence="2" type="ORF">SAMN04488579_12324</name>
</gene>